<organism evidence="16">
    <name type="scientific">Tanacetum cinerariifolium</name>
    <name type="common">Dalmatian daisy</name>
    <name type="synonym">Chrysanthemum cinerariifolium</name>
    <dbReference type="NCBI Taxonomy" id="118510"/>
    <lineage>
        <taxon>Eukaryota</taxon>
        <taxon>Viridiplantae</taxon>
        <taxon>Streptophyta</taxon>
        <taxon>Embryophyta</taxon>
        <taxon>Tracheophyta</taxon>
        <taxon>Spermatophyta</taxon>
        <taxon>Magnoliopsida</taxon>
        <taxon>eudicotyledons</taxon>
        <taxon>Gunneridae</taxon>
        <taxon>Pentapetalae</taxon>
        <taxon>asterids</taxon>
        <taxon>campanulids</taxon>
        <taxon>Asterales</taxon>
        <taxon>Asteraceae</taxon>
        <taxon>Asteroideae</taxon>
        <taxon>Anthemideae</taxon>
        <taxon>Anthemidinae</taxon>
        <taxon>Tanacetum</taxon>
    </lineage>
</organism>
<accession>A0A699H3B8</accession>
<protein>
    <recommendedName>
        <fullName evidence="3">non-specific serine/threonine protein kinase</fullName>
        <ecNumber evidence="3">2.7.11.1</ecNumber>
    </recommendedName>
</protein>
<evidence type="ECO:0000256" key="8">
    <source>
        <dbReference type="ARBA" id="ARBA00022840"/>
    </source>
</evidence>
<dbReference type="Gene3D" id="1.10.510.10">
    <property type="entry name" value="Transferase(Phosphotransferase) domain 1"/>
    <property type="match status" value="1"/>
</dbReference>
<keyword evidence="4" id="KW-0723">Serine/threonine-protein kinase</keyword>
<comment type="function">
    <text evidence="12">CIPK serine-threonine protein kinases interact with CBL proteins. Binding of a CBL protein to the regulatory NAF domain of CIPK protein lead to the activation of the kinase in a calcium-dependent manner.</text>
</comment>
<evidence type="ECO:0000256" key="4">
    <source>
        <dbReference type="ARBA" id="ARBA00022527"/>
    </source>
</evidence>
<comment type="caution">
    <text evidence="16">The sequence shown here is derived from an EMBL/GenBank/DDBJ whole genome shotgun (WGS) entry which is preliminary data.</text>
</comment>
<name>A0A699H3B8_TANCI</name>
<keyword evidence="8" id="KW-0067">ATP-binding</keyword>
<evidence type="ECO:0000256" key="5">
    <source>
        <dbReference type="ARBA" id="ARBA00022679"/>
    </source>
</evidence>
<comment type="similarity">
    <text evidence="2">Belongs to the protein kinase superfamily. CAMK Ser/Thr protein kinase family. SNF1 subfamily.</text>
</comment>
<evidence type="ECO:0000256" key="1">
    <source>
        <dbReference type="ARBA" id="ARBA00001936"/>
    </source>
</evidence>
<dbReference type="InterPro" id="IPR013103">
    <property type="entry name" value="RVT_2"/>
</dbReference>
<sequence>MQVRKEGLMEQIIREIGIMHLVRHPNVVQLKEVMATKTKIFLVIEYVKGGELFAKIAKGRLKEDVARKYFQQLISAVDYCHSRGVSHRDLKPENLLLDKNEDLKVSDFGLSALPEQLRNDGMLHTQCGTPAYVAPEVLRKKGYDGAKADIWSCGVILYVLLSGFLPFREDNVMHMYKKIFKAEYKFPPWFSLDSRRLITKLLVVDMSRRITVPAIMRSPWFLKGLKKSGGAREELTGPAPILLRTPILIDELGKNNESTESEMSTRRSKSSPKFYNAFEFISAMSSHFDLSNMFENKKKSGSLFTSKSCASTIMHKLESQAKKLNFNTSCSNENEYKLKMQGISEGRKGKLLVNAEVFEVAPEVAVVEFSKAAGDTLEYKKFENDIRPGLQDIVWSWQAKHIIVVGAENHPLMLEKSMYDSWASCIRLLIKGKKHGRMMLDSIDNSLLVYPTVKKIGKLDLCNAFNSLKHNNFKMIVMFKQPISIFAVFHPTLYNLFDMFVYVKGESLYEYYWRFSQLINDKHTIGMTMQQVQVNTNFLNALPLEWSKFVTDVKLAKSLYTTNYYQLYAYLSQYERHANEVRITRERYPDHLAFVANSPTQYNPSQSLQHSGSLMYLPPQRFTPVYATHIHHQHHHTPVNPQQRSVSHQLFISSSVTQQSQAEFTRLNSSLDVPMFQQGEDLIECINKEMAFMYVVASRGIATTSKGNFVAGQPRVVKCYNCQGEGNMVRQCQILDEEQLAFLADPGISEALAKAVLTVNFSSYDPEVLSEVPYSDSYPNDIINQDVQEIHYSEQTHIDDFPDNEIHSDSNIVSYSQYLQESQNAVIHDTISSTSNDLLVLSLIEQMADHVAHLDKENQTNKMENFRENQNAPTFNQLFELNELKAQSQEKETVIRMLKDMIKSLSGKDSLENVKKDIDEIERINIELDRSRTFTIVRNMCPLTRVTSTKVVPPKETTIALVVTPPSGFLVYSMRPKATRSIGFSSKVRIVKSKTSNSKEPKQSWGSTVFNVPSSSLNDCSSGPGPKLLTLGTINSGLVPNIPFSTLYVSPTKKDWEILFQPMFDEYLNPSSSVDLQVPAVIAPEPMFQPSYKDAMTESCWIKAMQEELSEFERLKVWELIPHPNCVMVITLKWIYKVKLDELGGVLKNMAGSVARGYHHEEGIDFEESFSPAARLEAICIFIAFSNHMNMVIYQMDVKTAFLNGILPEKVYVSQPNGFVDLENPNHVYKLKKALYGLKQASRAVSTGRHLHQAFSTRMIRISHQKGWNAKHVLEDSEKASRRRG</sequence>
<dbReference type="PANTHER" id="PTHR43895:SF162">
    <property type="entry name" value="CBL-INTERACTING SERINE_THREONINE-PROTEIN KINASE 25"/>
    <property type="match status" value="1"/>
</dbReference>
<keyword evidence="13" id="KW-0175">Coiled coil</keyword>
<dbReference type="GO" id="GO:0005524">
    <property type="term" value="F:ATP binding"/>
    <property type="evidence" value="ECO:0007669"/>
    <property type="project" value="UniProtKB-KW"/>
</dbReference>
<evidence type="ECO:0000259" key="14">
    <source>
        <dbReference type="PROSITE" id="PS50011"/>
    </source>
</evidence>
<evidence type="ECO:0000256" key="6">
    <source>
        <dbReference type="ARBA" id="ARBA00022741"/>
    </source>
</evidence>
<keyword evidence="6" id="KW-0547">Nucleotide-binding</keyword>
<dbReference type="Gene3D" id="3.30.200.20">
    <property type="entry name" value="Phosphorylase Kinase, domain 1"/>
    <property type="match status" value="1"/>
</dbReference>
<gene>
    <name evidence="16" type="ORF">Tci_298073</name>
</gene>
<dbReference type="FunFam" id="1.10.510.10:FF:000303">
    <property type="entry name" value="Non-specific serine/threonine protein kinase"/>
    <property type="match status" value="1"/>
</dbReference>
<dbReference type="FunFam" id="3.30.310.80:FF:000005">
    <property type="entry name" value="Non-specific serine/threonine protein kinase"/>
    <property type="match status" value="1"/>
</dbReference>
<feature type="coiled-coil region" evidence="13">
    <location>
        <begin position="881"/>
        <end position="931"/>
    </location>
</feature>
<evidence type="ECO:0000256" key="3">
    <source>
        <dbReference type="ARBA" id="ARBA00012513"/>
    </source>
</evidence>
<dbReference type="InterPro" id="IPR018451">
    <property type="entry name" value="NAF/FISL_domain"/>
</dbReference>
<dbReference type="EMBL" id="BKCJ010098156">
    <property type="protein sequence ID" value="GEX26098.1"/>
    <property type="molecule type" value="Genomic_DNA"/>
</dbReference>
<dbReference type="GO" id="GO:0004674">
    <property type="term" value="F:protein serine/threonine kinase activity"/>
    <property type="evidence" value="ECO:0007669"/>
    <property type="project" value="UniProtKB-KW"/>
</dbReference>
<keyword evidence="5" id="KW-0808">Transferase</keyword>
<evidence type="ECO:0000256" key="9">
    <source>
        <dbReference type="ARBA" id="ARBA00023211"/>
    </source>
</evidence>
<reference evidence="16" key="1">
    <citation type="journal article" date="2019" name="Sci. Rep.">
        <title>Draft genome of Tanacetum cinerariifolium, the natural source of mosquito coil.</title>
        <authorList>
            <person name="Yamashiro T."/>
            <person name="Shiraishi A."/>
            <person name="Satake H."/>
            <person name="Nakayama K."/>
        </authorList>
    </citation>
    <scope>NUCLEOTIDE SEQUENCE</scope>
</reference>
<evidence type="ECO:0000256" key="7">
    <source>
        <dbReference type="ARBA" id="ARBA00022777"/>
    </source>
</evidence>
<evidence type="ECO:0000256" key="11">
    <source>
        <dbReference type="ARBA" id="ARBA00048679"/>
    </source>
</evidence>
<evidence type="ECO:0000256" key="10">
    <source>
        <dbReference type="ARBA" id="ARBA00047899"/>
    </source>
</evidence>
<evidence type="ECO:0000256" key="12">
    <source>
        <dbReference type="ARBA" id="ARBA00058225"/>
    </source>
</evidence>
<dbReference type="GO" id="GO:0007165">
    <property type="term" value="P:signal transduction"/>
    <property type="evidence" value="ECO:0007669"/>
    <property type="project" value="InterPro"/>
</dbReference>
<evidence type="ECO:0000256" key="13">
    <source>
        <dbReference type="SAM" id="Coils"/>
    </source>
</evidence>
<proteinExistence type="inferred from homology"/>
<dbReference type="SUPFAM" id="SSF56112">
    <property type="entry name" value="Protein kinase-like (PK-like)"/>
    <property type="match status" value="1"/>
</dbReference>
<dbReference type="PROSITE" id="PS00108">
    <property type="entry name" value="PROTEIN_KINASE_ST"/>
    <property type="match status" value="1"/>
</dbReference>
<dbReference type="InterPro" id="IPR008271">
    <property type="entry name" value="Ser/Thr_kinase_AS"/>
</dbReference>
<comment type="catalytic activity">
    <reaction evidence="11">
        <text>L-seryl-[protein] + ATP = O-phospho-L-seryl-[protein] + ADP + H(+)</text>
        <dbReference type="Rhea" id="RHEA:17989"/>
        <dbReference type="Rhea" id="RHEA-COMP:9863"/>
        <dbReference type="Rhea" id="RHEA-COMP:11604"/>
        <dbReference type="ChEBI" id="CHEBI:15378"/>
        <dbReference type="ChEBI" id="CHEBI:29999"/>
        <dbReference type="ChEBI" id="CHEBI:30616"/>
        <dbReference type="ChEBI" id="CHEBI:83421"/>
        <dbReference type="ChEBI" id="CHEBI:456216"/>
        <dbReference type="EC" id="2.7.11.1"/>
    </reaction>
</comment>
<evidence type="ECO:0000256" key="2">
    <source>
        <dbReference type="ARBA" id="ARBA00006234"/>
    </source>
</evidence>
<keyword evidence="9" id="KW-0464">Manganese</keyword>
<dbReference type="EC" id="2.7.11.1" evidence="3"/>
<dbReference type="CDD" id="cd12195">
    <property type="entry name" value="CIPK_C"/>
    <property type="match status" value="1"/>
</dbReference>
<dbReference type="PROSITE" id="PS50011">
    <property type="entry name" value="PROTEIN_KINASE_DOM"/>
    <property type="match status" value="1"/>
</dbReference>
<keyword evidence="7 16" id="KW-0418">Kinase</keyword>
<evidence type="ECO:0000259" key="15">
    <source>
        <dbReference type="PROSITE" id="PS50816"/>
    </source>
</evidence>
<feature type="domain" description="Protein kinase" evidence="14">
    <location>
        <begin position="1"/>
        <end position="221"/>
    </location>
</feature>
<dbReference type="PANTHER" id="PTHR43895">
    <property type="entry name" value="CALCIUM/CALMODULIN-DEPENDENT PROTEIN KINASE KINASE-RELATED"/>
    <property type="match status" value="1"/>
</dbReference>
<feature type="domain" description="NAF" evidence="15">
    <location>
        <begin position="270"/>
        <end position="295"/>
    </location>
</feature>
<comment type="catalytic activity">
    <reaction evidence="10">
        <text>L-threonyl-[protein] + ATP = O-phospho-L-threonyl-[protein] + ADP + H(+)</text>
        <dbReference type="Rhea" id="RHEA:46608"/>
        <dbReference type="Rhea" id="RHEA-COMP:11060"/>
        <dbReference type="Rhea" id="RHEA-COMP:11605"/>
        <dbReference type="ChEBI" id="CHEBI:15378"/>
        <dbReference type="ChEBI" id="CHEBI:30013"/>
        <dbReference type="ChEBI" id="CHEBI:30616"/>
        <dbReference type="ChEBI" id="CHEBI:61977"/>
        <dbReference type="ChEBI" id="CHEBI:456216"/>
        <dbReference type="EC" id="2.7.11.1"/>
    </reaction>
</comment>
<dbReference type="SMART" id="SM00220">
    <property type="entry name" value="S_TKc"/>
    <property type="match status" value="1"/>
</dbReference>
<dbReference type="Gene3D" id="3.30.310.80">
    <property type="entry name" value="Kinase associated domain 1, KA1"/>
    <property type="match status" value="1"/>
</dbReference>
<dbReference type="InterPro" id="IPR011009">
    <property type="entry name" value="Kinase-like_dom_sf"/>
</dbReference>
<comment type="cofactor">
    <cofactor evidence="1">
        <name>Mn(2+)</name>
        <dbReference type="ChEBI" id="CHEBI:29035"/>
    </cofactor>
</comment>
<dbReference type="InterPro" id="IPR004041">
    <property type="entry name" value="NAF_dom"/>
</dbReference>
<dbReference type="InterPro" id="IPR000719">
    <property type="entry name" value="Prot_kinase_dom"/>
</dbReference>
<dbReference type="PROSITE" id="PS50816">
    <property type="entry name" value="NAF"/>
    <property type="match status" value="1"/>
</dbReference>
<dbReference type="Pfam" id="PF00069">
    <property type="entry name" value="Pkinase"/>
    <property type="match status" value="1"/>
</dbReference>
<dbReference type="Pfam" id="PF07727">
    <property type="entry name" value="RVT_2"/>
    <property type="match status" value="1"/>
</dbReference>
<evidence type="ECO:0000313" key="16">
    <source>
        <dbReference type="EMBL" id="GEX26098.1"/>
    </source>
</evidence>
<dbReference type="Pfam" id="PF03822">
    <property type="entry name" value="NAF"/>
    <property type="match status" value="1"/>
</dbReference>